<dbReference type="Gene3D" id="3.30.420.10">
    <property type="entry name" value="Ribonuclease H-like superfamily/Ribonuclease H"/>
    <property type="match status" value="1"/>
</dbReference>
<dbReference type="AlphaFoldDB" id="A0A5B6VLA6"/>
<dbReference type="GO" id="GO:0003676">
    <property type="term" value="F:nucleic acid binding"/>
    <property type="evidence" value="ECO:0007669"/>
    <property type="project" value="InterPro"/>
</dbReference>
<dbReference type="PANTHER" id="PTHR35046">
    <property type="entry name" value="ZINC KNUCKLE (CCHC-TYPE) FAMILY PROTEIN"/>
    <property type="match status" value="1"/>
</dbReference>
<proteinExistence type="predicted"/>
<dbReference type="InterPro" id="IPR012337">
    <property type="entry name" value="RNaseH-like_sf"/>
</dbReference>
<dbReference type="OrthoDB" id="5554229at2759"/>
<reference evidence="3" key="1">
    <citation type="journal article" date="2019" name="Plant Biotechnol. J.">
        <title>Genome sequencing of the Australian wild diploid species Gossypium australe highlights disease resistance and delayed gland morphogenesis.</title>
        <authorList>
            <person name="Cai Y."/>
            <person name="Cai X."/>
            <person name="Wang Q."/>
            <person name="Wang P."/>
            <person name="Zhang Y."/>
            <person name="Cai C."/>
            <person name="Xu Y."/>
            <person name="Wang K."/>
            <person name="Zhou Z."/>
            <person name="Wang C."/>
            <person name="Geng S."/>
            <person name="Li B."/>
            <person name="Dong Q."/>
            <person name="Hou Y."/>
            <person name="Wang H."/>
            <person name="Ai P."/>
            <person name="Liu Z."/>
            <person name="Yi F."/>
            <person name="Sun M."/>
            <person name="An G."/>
            <person name="Cheng J."/>
            <person name="Zhang Y."/>
            <person name="Shi Q."/>
            <person name="Xie Y."/>
            <person name="Shi X."/>
            <person name="Chang Y."/>
            <person name="Huang F."/>
            <person name="Chen Y."/>
            <person name="Hong S."/>
            <person name="Mi L."/>
            <person name="Sun Q."/>
            <person name="Zhang L."/>
            <person name="Zhou B."/>
            <person name="Peng R."/>
            <person name="Zhang X."/>
            <person name="Liu F."/>
        </authorList>
    </citation>
    <scope>NUCLEOTIDE SEQUENCE [LARGE SCALE GENOMIC DNA]</scope>
    <source>
        <strain evidence="3">cv. PA1801</strain>
    </source>
</reference>
<evidence type="ECO:0000259" key="1">
    <source>
        <dbReference type="Pfam" id="PF17921"/>
    </source>
</evidence>
<comment type="caution">
    <text evidence="2">The sequence shown here is derived from an EMBL/GenBank/DDBJ whole genome shotgun (WGS) entry which is preliminary data.</text>
</comment>
<dbReference type="SUPFAM" id="SSF53098">
    <property type="entry name" value="Ribonuclease H-like"/>
    <property type="match status" value="1"/>
</dbReference>
<dbReference type="InterPro" id="IPR036397">
    <property type="entry name" value="RNaseH_sf"/>
</dbReference>
<dbReference type="Gene3D" id="1.10.340.70">
    <property type="match status" value="1"/>
</dbReference>
<dbReference type="InterPro" id="IPR041588">
    <property type="entry name" value="Integrase_H2C2"/>
</dbReference>
<feature type="domain" description="Integrase zinc-binding" evidence="1">
    <location>
        <begin position="1"/>
        <end position="33"/>
    </location>
</feature>
<protein>
    <submittedName>
        <fullName evidence="2">Integrase</fullName>
    </submittedName>
</protein>
<accession>A0A5B6VLA6</accession>
<gene>
    <name evidence="2" type="ORF">EPI10_015631</name>
</gene>
<evidence type="ECO:0000313" key="2">
    <source>
        <dbReference type="EMBL" id="KAA3469881.1"/>
    </source>
</evidence>
<dbReference type="PANTHER" id="PTHR35046:SF26">
    <property type="entry name" value="RNA-DIRECTED DNA POLYMERASE"/>
    <property type="match status" value="1"/>
</dbReference>
<evidence type="ECO:0000313" key="3">
    <source>
        <dbReference type="Proteomes" id="UP000325315"/>
    </source>
</evidence>
<dbReference type="EMBL" id="SMMG02000006">
    <property type="protein sequence ID" value="KAA3469881.1"/>
    <property type="molecule type" value="Genomic_DNA"/>
</dbReference>
<sequence>MYNDLKQTYYWSRMKCDIPEFIPKCLVCEQVKAKHQSGNGNELRWISVYYSLKKLADLYVAKVVRLHGVPLSIISDCEPRFTSRFCGKLHEALGTNLNFSTTFILGQKENQNK</sequence>
<organism evidence="2 3">
    <name type="scientific">Gossypium australe</name>
    <dbReference type="NCBI Taxonomy" id="47621"/>
    <lineage>
        <taxon>Eukaryota</taxon>
        <taxon>Viridiplantae</taxon>
        <taxon>Streptophyta</taxon>
        <taxon>Embryophyta</taxon>
        <taxon>Tracheophyta</taxon>
        <taxon>Spermatophyta</taxon>
        <taxon>Magnoliopsida</taxon>
        <taxon>eudicotyledons</taxon>
        <taxon>Gunneridae</taxon>
        <taxon>Pentapetalae</taxon>
        <taxon>rosids</taxon>
        <taxon>malvids</taxon>
        <taxon>Malvales</taxon>
        <taxon>Malvaceae</taxon>
        <taxon>Malvoideae</taxon>
        <taxon>Gossypium</taxon>
    </lineage>
</organism>
<keyword evidence="3" id="KW-1185">Reference proteome</keyword>
<dbReference type="Pfam" id="PF17921">
    <property type="entry name" value="Integrase_H2C2"/>
    <property type="match status" value="1"/>
</dbReference>
<dbReference type="Proteomes" id="UP000325315">
    <property type="component" value="Unassembled WGS sequence"/>
</dbReference>
<name>A0A5B6VLA6_9ROSI</name>